<feature type="domain" description="UspA" evidence="2">
    <location>
        <begin position="154"/>
        <end position="287"/>
    </location>
</feature>
<dbReference type="SUPFAM" id="SSF52402">
    <property type="entry name" value="Adenine nucleotide alpha hydrolases-like"/>
    <property type="match status" value="2"/>
</dbReference>
<accession>A0ABQ4FNE0</accession>
<dbReference type="PANTHER" id="PTHR46553">
    <property type="entry name" value="ADENINE NUCLEOTIDE ALPHA HYDROLASES-LIKE SUPERFAMILY PROTEIN"/>
    <property type="match status" value="1"/>
</dbReference>
<organism evidence="3 4">
    <name type="scientific">Microbispora amethystogenes</name>
    <dbReference type="NCBI Taxonomy" id="1427754"/>
    <lineage>
        <taxon>Bacteria</taxon>
        <taxon>Bacillati</taxon>
        <taxon>Actinomycetota</taxon>
        <taxon>Actinomycetes</taxon>
        <taxon>Streptosporangiales</taxon>
        <taxon>Streptosporangiaceae</taxon>
        <taxon>Microbispora</taxon>
    </lineage>
</organism>
<dbReference type="PANTHER" id="PTHR46553:SF3">
    <property type="entry name" value="ADENINE NUCLEOTIDE ALPHA HYDROLASES-LIKE SUPERFAMILY PROTEIN"/>
    <property type="match status" value="1"/>
</dbReference>
<dbReference type="PRINTS" id="PR01438">
    <property type="entry name" value="UNVRSLSTRESS"/>
</dbReference>
<evidence type="ECO:0000313" key="3">
    <source>
        <dbReference type="EMBL" id="GIH36309.1"/>
    </source>
</evidence>
<proteinExistence type="inferred from homology"/>
<dbReference type="Pfam" id="PF00582">
    <property type="entry name" value="Usp"/>
    <property type="match status" value="2"/>
</dbReference>
<evidence type="ECO:0000256" key="1">
    <source>
        <dbReference type="ARBA" id="ARBA00008791"/>
    </source>
</evidence>
<dbReference type="Proteomes" id="UP000651728">
    <property type="component" value="Unassembled WGS sequence"/>
</dbReference>
<comment type="similarity">
    <text evidence="1">Belongs to the universal stress protein A family.</text>
</comment>
<feature type="domain" description="UspA" evidence="2">
    <location>
        <begin position="9"/>
        <end position="144"/>
    </location>
</feature>
<reference evidence="3 4" key="1">
    <citation type="submission" date="2021-01" db="EMBL/GenBank/DDBJ databases">
        <title>Whole genome shotgun sequence of Microbispora amethystogenes NBRC 101907.</title>
        <authorList>
            <person name="Komaki H."/>
            <person name="Tamura T."/>
        </authorList>
    </citation>
    <scope>NUCLEOTIDE SEQUENCE [LARGE SCALE GENOMIC DNA]</scope>
    <source>
        <strain evidence="3 4">NBRC 101907</strain>
    </source>
</reference>
<evidence type="ECO:0000313" key="4">
    <source>
        <dbReference type="Proteomes" id="UP000651728"/>
    </source>
</evidence>
<dbReference type="Gene3D" id="3.40.50.620">
    <property type="entry name" value="HUPs"/>
    <property type="match status" value="2"/>
</dbReference>
<dbReference type="EMBL" id="BOOB01000058">
    <property type="protein sequence ID" value="GIH36309.1"/>
    <property type="molecule type" value="Genomic_DNA"/>
</dbReference>
<dbReference type="InterPro" id="IPR006015">
    <property type="entry name" value="Universal_stress_UspA"/>
</dbReference>
<evidence type="ECO:0000259" key="2">
    <source>
        <dbReference type="Pfam" id="PF00582"/>
    </source>
</evidence>
<name>A0ABQ4FNE0_9ACTN</name>
<comment type="caution">
    <text evidence="3">The sequence shown here is derived from an EMBL/GenBank/DDBJ whole genome shotgun (WGS) entry which is preliminary data.</text>
</comment>
<dbReference type="InterPro" id="IPR006016">
    <property type="entry name" value="UspA"/>
</dbReference>
<gene>
    <name evidence="3" type="ORF">Mam01_64730</name>
</gene>
<sequence length="290" mass="29863">MRNEGDDMIVVGIDGSRAALEAAAWAAREADLRGVPLRVANAIPAWAASGTAQGRYAKIAAWMRDGADDVLTTAVGRVRAEAPEVPVDTAILAGDPRPALIEASAGADLLVVGNHGLGGFRGLLLGSVAHGVAGRAPCDVVVVREPSAPPRGEVVAGIDGSAACARVLDFAFAEAALLGAGLRVVHAYRPLDAGRGLAPVPGDFDDEQTQVRMVAEALAGRREPYPDLRVTEEVVRRHPVEALLQASQGADLLVVGSHGHGEFSGLLLGSVTQALLHHATVPVAVVRAGR</sequence>
<dbReference type="InterPro" id="IPR014729">
    <property type="entry name" value="Rossmann-like_a/b/a_fold"/>
</dbReference>
<protein>
    <submittedName>
        <fullName evidence="3">Universal stress protein</fullName>
    </submittedName>
</protein>
<keyword evidence="4" id="KW-1185">Reference proteome</keyword>